<keyword evidence="3" id="KW-1185">Reference proteome</keyword>
<organism evidence="1 3">
    <name type="scientific">Medicago truncatula</name>
    <name type="common">Barrel medic</name>
    <name type="synonym">Medicago tribuloides</name>
    <dbReference type="NCBI Taxonomy" id="3880"/>
    <lineage>
        <taxon>Eukaryota</taxon>
        <taxon>Viridiplantae</taxon>
        <taxon>Streptophyta</taxon>
        <taxon>Embryophyta</taxon>
        <taxon>Tracheophyta</taxon>
        <taxon>Spermatophyta</taxon>
        <taxon>Magnoliopsida</taxon>
        <taxon>eudicotyledons</taxon>
        <taxon>Gunneridae</taxon>
        <taxon>Pentapetalae</taxon>
        <taxon>rosids</taxon>
        <taxon>fabids</taxon>
        <taxon>Fabales</taxon>
        <taxon>Fabaceae</taxon>
        <taxon>Papilionoideae</taxon>
        <taxon>50 kb inversion clade</taxon>
        <taxon>NPAAA clade</taxon>
        <taxon>Hologalegina</taxon>
        <taxon>IRL clade</taxon>
        <taxon>Trifolieae</taxon>
        <taxon>Medicago</taxon>
    </lineage>
</organism>
<sequence length="57" mass="6636">MHVFLNLHQNQISISRSFSESQPHTQNQISVGIIFGKQSIIDEACMKMKMREEDDEK</sequence>
<dbReference type="EMBL" id="CM001221">
    <property type="protein sequence ID" value="AES98731.1"/>
    <property type="molecule type" value="Genomic_DNA"/>
</dbReference>
<dbReference type="HOGENOM" id="CLU_2999503_0_0_1"/>
<evidence type="ECO:0000313" key="2">
    <source>
        <dbReference type="EnsemblPlants" id="AES98731"/>
    </source>
</evidence>
<dbReference type="EnsemblPlants" id="AES98731">
    <property type="protein sequence ID" value="AES98731"/>
    <property type="gene ID" value="MTR_5g072130"/>
</dbReference>
<proteinExistence type="predicted"/>
<reference evidence="1 3" key="1">
    <citation type="journal article" date="2011" name="Nature">
        <title>The Medicago genome provides insight into the evolution of rhizobial symbioses.</title>
        <authorList>
            <person name="Young N.D."/>
            <person name="Debelle F."/>
            <person name="Oldroyd G.E."/>
            <person name="Geurts R."/>
            <person name="Cannon S.B."/>
            <person name="Udvardi M.K."/>
            <person name="Benedito V.A."/>
            <person name="Mayer K.F."/>
            <person name="Gouzy J."/>
            <person name="Schoof H."/>
            <person name="Van de Peer Y."/>
            <person name="Proost S."/>
            <person name="Cook D.R."/>
            <person name="Meyers B.C."/>
            <person name="Spannagl M."/>
            <person name="Cheung F."/>
            <person name="De Mita S."/>
            <person name="Krishnakumar V."/>
            <person name="Gundlach H."/>
            <person name="Zhou S."/>
            <person name="Mudge J."/>
            <person name="Bharti A.K."/>
            <person name="Murray J.D."/>
            <person name="Naoumkina M.A."/>
            <person name="Rosen B."/>
            <person name="Silverstein K.A."/>
            <person name="Tang H."/>
            <person name="Rombauts S."/>
            <person name="Zhao P.X."/>
            <person name="Zhou P."/>
            <person name="Barbe V."/>
            <person name="Bardou P."/>
            <person name="Bechner M."/>
            <person name="Bellec A."/>
            <person name="Berger A."/>
            <person name="Berges H."/>
            <person name="Bidwell S."/>
            <person name="Bisseling T."/>
            <person name="Choisne N."/>
            <person name="Couloux A."/>
            <person name="Denny R."/>
            <person name="Deshpande S."/>
            <person name="Dai X."/>
            <person name="Doyle J.J."/>
            <person name="Dudez A.M."/>
            <person name="Farmer A.D."/>
            <person name="Fouteau S."/>
            <person name="Franken C."/>
            <person name="Gibelin C."/>
            <person name="Gish J."/>
            <person name="Goldstein S."/>
            <person name="Gonzalez A.J."/>
            <person name="Green P.J."/>
            <person name="Hallab A."/>
            <person name="Hartog M."/>
            <person name="Hua A."/>
            <person name="Humphray S.J."/>
            <person name="Jeong D.H."/>
            <person name="Jing Y."/>
            <person name="Jocker A."/>
            <person name="Kenton S.M."/>
            <person name="Kim D.J."/>
            <person name="Klee K."/>
            <person name="Lai H."/>
            <person name="Lang C."/>
            <person name="Lin S."/>
            <person name="Macmil S.L."/>
            <person name="Magdelenat G."/>
            <person name="Matthews L."/>
            <person name="McCorrison J."/>
            <person name="Monaghan E.L."/>
            <person name="Mun J.H."/>
            <person name="Najar F.Z."/>
            <person name="Nicholson C."/>
            <person name="Noirot C."/>
            <person name="O'Bleness M."/>
            <person name="Paule C.R."/>
            <person name="Poulain J."/>
            <person name="Prion F."/>
            <person name="Qin B."/>
            <person name="Qu C."/>
            <person name="Retzel E.F."/>
            <person name="Riddle C."/>
            <person name="Sallet E."/>
            <person name="Samain S."/>
            <person name="Samson N."/>
            <person name="Sanders I."/>
            <person name="Saurat O."/>
            <person name="Scarpelli C."/>
            <person name="Schiex T."/>
            <person name="Segurens B."/>
            <person name="Severin A.J."/>
            <person name="Sherrier D.J."/>
            <person name="Shi R."/>
            <person name="Sims S."/>
            <person name="Singer S.R."/>
            <person name="Sinharoy S."/>
            <person name="Sterck L."/>
            <person name="Viollet A."/>
            <person name="Wang B.B."/>
            <person name="Wang K."/>
            <person name="Wang M."/>
            <person name="Wang X."/>
            <person name="Warfsmann J."/>
            <person name="Weissenbach J."/>
            <person name="White D.D."/>
            <person name="White J.D."/>
            <person name="Wiley G.B."/>
            <person name="Wincker P."/>
            <person name="Xing Y."/>
            <person name="Yang L."/>
            <person name="Yao Z."/>
            <person name="Ying F."/>
            <person name="Zhai J."/>
            <person name="Zhou L."/>
            <person name="Zuber A."/>
            <person name="Denarie J."/>
            <person name="Dixon R.A."/>
            <person name="May G.D."/>
            <person name="Schwartz D.C."/>
            <person name="Rogers J."/>
            <person name="Quetier F."/>
            <person name="Town C.D."/>
            <person name="Roe B.A."/>
        </authorList>
    </citation>
    <scope>NUCLEOTIDE SEQUENCE [LARGE SCALE GENOMIC DNA]</scope>
    <source>
        <strain evidence="1">A17</strain>
        <strain evidence="2 3">cv. Jemalong A17</strain>
    </source>
</reference>
<evidence type="ECO:0000313" key="3">
    <source>
        <dbReference type="Proteomes" id="UP000002051"/>
    </source>
</evidence>
<dbReference type="AlphaFoldDB" id="G7K752"/>
<accession>G7K752</accession>
<reference evidence="2" key="3">
    <citation type="submission" date="2015-04" db="UniProtKB">
        <authorList>
            <consortium name="EnsemblPlants"/>
        </authorList>
    </citation>
    <scope>IDENTIFICATION</scope>
    <source>
        <strain evidence="2">cv. Jemalong A17</strain>
    </source>
</reference>
<protein>
    <submittedName>
        <fullName evidence="1 2">Uncharacterized protein</fullName>
    </submittedName>
</protein>
<evidence type="ECO:0000313" key="1">
    <source>
        <dbReference type="EMBL" id="AES98731.1"/>
    </source>
</evidence>
<dbReference type="PaxDb" id="3880-AES98731"/>
<dbReference type="Proteomes" id="UP000002051">
    <property type="component" value="Chromosome 5"/>
</dbReference>
<gene>
    <name evidence="1" type="ordered locus">MTR_5g072130</name>
</gene>
<name>G7K752_MEDTR</name>
<reference evidence="1 3" key="2">
    <citation type="journal article" date="2014" name="BMC Genomics">
        <title>An improved genome release (version Mt4.0) for the model legume Medicago truncatula.</title>
        <authorList>
            <person name="Tang H."/>
            <person name="Krishnakumar V."/>
            <person name="Bidwell S."/>
            <person name="Rosen B."/>
            <person name="Chan A."/>
            <person name="Zhou S."/>
            <person name="Gentzbittel L."/>
            <person name="Childs K.L."/>
            <person name="Yandell M."/>
            <person name="Gundlach H."/>
            <person name="Mayer K.F."/>
            <person name="Schwartz D.C."/>
            <person name="Town C.D."/>
        </authorList>
    </citation>
    <scope>GENOME REANNOTATION</scope>
    <source>
        <strain evidence="2 3">cv. Jemalong A17</strain>
    </source>
</reference>